<dbReference type="STRING" id="1514971.AUR64_18130"/>
<dbReference type="PANTHER" id="PTHR45772:SF9">
    <property type="entry name" value="CONSERVED COMPONENT OF ABC TRANSPORTER FOR NATURAL AMINO ACIDS"/>
    <property type="match status" value="1"/>
</dbReference>
<dbReference type="CDD" id="cd03219">
    <property type="entry name" value="ABC_Mj1267_LivG_branched"/>
    <property type="match status" value="1"/>
</dbReference>
<dbReference type="AlphaFoldDB" id="A0A0W1R5A2"/>
<feature type="region of interest" description="Disordered" evidence="8">
    <location>
        <begin position="1"/>
        <end position="65"/>
    </location>
</feature>
<dbReference type="InterPro" id="IPR003439">
    <property type="entry name" value="ABC_transporter-like_ATP-bd"/>
</dbReference>
<dbReference type="InterPro" id="IPR027417">
    <property type="entry name" value="P-loop_NTPase"/>
</dbReference>
<sequence>MSESEETTGVDDASQSVDGGRTETRGETDGVDERDETGAEPTTTDAQSPSTLDTDATGSETGEYPLRVENLRKTFGGIVAVDDASFEVERGTLTGLIGPNGAGKSTTFNLITGMHTPDEGRVLFNGEDITGLPPHRVADKGLVRTFQIARELSEMTVLENMMLAPKHQRGEALWRSVTPGVRDDVVRQEEELLERAWEMLDFFEIDHLAEEYAGNLSGGQRKLLEMARALLTDPDMLLLDEPFAGVNPSLEHRLLEHVHELREQGYTFLLVEHDMDLIMQNCEHVIVMHQGKVLTEGTPSDIKQNEQVVEAYLGGNV</sequence>
<dbReference type="OrthoDB" id="44250at2157"/>
<feature type="compositionally biased region" description="Polar residues" evidence="8">
    <location>
        <begin position="40"/>
        <end position="60"/>
    </location>
</feature>
<name>A0A0W1R5A2_9EURY</name>
<evidence type="ECO:0000313" key="11">
    <source>
        <dbReference type="Proteomes" id="UP000054387"/>
    </source>
</evidence>
<dbReference type="PANTHER" id="PTHR45772">
    <property type="entry name" value="CONSERVED COMPONENT OF ABC TRANSPORTER FOR NATURAL AMINO ACIDS-RELATED"/>
    <property type="match status" value="1"/>
</dbReference>
<dbReference type="GO" id="GO:0016887">
    <property type="term" value="F:ATP hydrolysis activity"/>
    <property type="evidence" value="ECO:0007669"/>
    <property type="project" value="InterPro"/>
</dbReference>
<dbReference type="InterPro" id="IPR032823">
    <property type="entry name" value="BCA_ABC_TP_C"/>
</dbReference>
<protein>
    <recommendedName>
        <fullName evidence="7">Probable branched-chain amino acid transport ATP-binding protein LivG</fullName>
    </recommendedName>
</protein>
<keyword evidence="5" id="KW-0029">Amino-acid transport</keyword>
<dbReference type="GO" id="GO:0005886">
    <property type="term" value="C:plasma membrane"/>
    <property type="evidence" value="ECO:0007669"/>
    <property type="project" value="TreeGrafter"/>
</dbReference>
<reference evidence="10 11" key="1">
    <citation type="submission" date="2015-12" db="EMBL/GenBank/DDBJ databases">
        <title>Haloprofundus marisrubri gen. nov., sp. nov., an extremely halophilic archaeon isolated from the Discovery deep brine-seawater interface in the Red Sea.</title>
        <authorList>
            <person name="Zhang G."/>
            <person name="Stingl U."/>
            <person name="Rashid M."/>
        </authorList>
    </citation>
    <scope>NUCLEOTIDE SEQUENCE [LARGE SCALE GENOMIC DNA]</scope>
    <source>
        <strain evidence="10 11">SB9</strain>
    </source>
</reference>
<dbReference type="SMART" id="SM00382">
    <property type="entry name" value="AAA"/>
    <property type="match status" value="1"/>
</dbReference>
<accession>A0A0W1R5A2</accession>
<dbReference type="Proteomes" id="UP000054387">
    <property type="component" value="Unassembled WGS sequence"/>
</dbReference>
<dbReference type="PROSITE" id="PS00211">
    <property type="entry name" value="ABC_TRANSPORTER_1"/>
    <property type="match status" value="1"/>
</dbReference>
<evidence type="ECO:0000256" key="1">
    <source>
        <dbReference type="ARBA" id="ARBA00005417"/>
    </source>
</evidence>
<dbReference type="InterPro" id="IPR051120">
    <property type="entry name" value="ABC_AA/LPS_Transport"/>
</dbReference>
<evidence type="ECO:0000259" key="9">
    <source>
        <dbReference type="PROSITE" id="PS50893"/>
    </source>
</evidence>
<dbReference type="FunFam" id="3.40.50.300:FF:000421">
    <property type="entry name" value="Branched-chain amino acid ABC transporter ATP-binding protein"/>
    <property type="match status" value="1"/>
</dbReference>
<feature type="domain" description="ABC transporter" evidence="9">
    <location>
        <begin position="66"/>
        <end position="315"/>
    </location>
</feature>
<evidence type="ECO:0000256" key="4">
    <source>
        <dbReference type="ARBA" id="ARBA00022840"/>
    </source>
</evidence>
<dbReference type="Pfam" id="PF00005">
    <property type="entry name" value="ABC_tran"/>
    <property type="match status" value="1"/>
</dbReference>
<comment type="similarity">
    <text evidence="1">Belongs to the ABC transporter superfamily.</text>
</comment>
<dbReference type="EMBL" id="LOPU01000030">
    <property type="protein sequence ID" value="KTG08590.1"/>
    <property type="molecule type" value="Genomic_DNA"/>
</dbReference>
<evidence type="ECO:0000256" key="2">
    <source>
        <dbReference type="ARBA" id="ARBA00022448"/>
    </source>
</evidence>
<dbReference type="GO" id="GO:0006865">
    <property type="term" value="P:amino acid transport"/>
    <property type="evidence" value="ECO:0007669"/>
    <property type="project" value="UniProtKB-KW"/>
</dbReference>
<proteinExistence type="inferred from homology"/>
<dbReference type="PROSITE" id="PS50893">
    <property type="entry name" value="ABC_TRANSPORTER_2"/>
    <property type="match status" value="1"/>
</dbReference>
<organism evidence="10 11">
    <name type="scientific">Haloprofundus marisrubri</name>
    <dbReference type="NCBI Taxonomy" id="1514971"/>
    <lineage>
        <taxon>Archaea</taxon>
        <taxon>Methanobacteriati</taxon>
        <taxon>Methanobacteriota</taxon>
        <taxon>Stenosarchaea group</taxon>
        <taxon>Halobacteria</taxon>
        <taxon>Halobacteriales</taxon>
        <taxon>Haloferacaceae</taxon>
        <taxon>Haloprofundus</taxon>
    </lineage>
</organism>
<evidence type="ECO:0000313" key="10">
    <source>
        <dbReference type="EMBL" id="KTG08590.1"/>
    </source>
</evidence>
<dbReference type="GO" id="GO:0005524">
    <property type="term" value="F:ATP binding"/>
    <property type="evidence" value="ECO:0007669"/>
    <property type="project" value="UniProtKB-KW"/>
</dbReference>
<evidence type="ECO:0000256" key="8">
    <source>
        <dbReference type="SAM" id="MobiDB-lite"/>
    </source>
</evidence>
<dbReference type="Gene3D" id="3.40.50.300">
    <property type="entry name" value="P-loop containing nucleotide triphosphate hydrolases"/>
    <property type="match status" value="1"/>
</dbReference>
<dbReference type="Pfam" id="PF12399">
    <property type="entry name" value="BCA_ABC_TP_C"/>
    <property type="match status" value="1"/>
</dbReference>
<comment type="caution">
    <text evidence="10">The sequence shown here is derived from an EMBL/GenBank/DDBJ whole genome shotgun (WGS) entry which is preliminary data.</text>
</comment>
<evidence type="ECO:0000256" key="3">
    <source>
        <dbReference type="ARBA" id="ARBA00022741"/>
    </source>
</evidence>
<dbReference type="InterPro" id="IPR017871">
    <property type="entry name" value="ABC_transporter-like_CS"/>
</dbReference>
<gene>
    <name evidence="10" type="ORF">AUR64_18130</name>
</gene>
<evidence type="ECO:0000256" key="5">
    <source>
        <dbReference type="ARBA" id="ARBA00022970"/>
    </source>
</evidence>
<keyword evidence="3" id="KW-0547">Nucleotide-binding</keyword>
<dbReference type="RefSeq" id="WP_058582874.1">
    <property type="nucleotide sequence ID" value="NZ_LOPU01000030.1"/>
</dbReference>
<dbReference type="InterPro" id="IPR003593">
    <property type="entry name" value="AAA+_ATPase"/>
</dbReference>
<comment type="function">
    <text evidence="6">Probable component of a branched-chain amino-acid transport system.</text>
</comment>
<evidence type="ECO:0000256" key="7">
    <source>
        <dbReference type="ARBA" id="ARBA00072811"/>
    </source>
</evidence>
<keyword evidence="2" id="KW-0813">Transport</keyword>
<evidence type="ECO:0000256" key="6">
    <source>
        <dbReference type="ARBA" id="ARBA00056071"/>
    </source>
</evidence>
<dbReference type="SUPFAM" id="SSF52540">
    <property type="entry name" value="P-loop containing nucleoside triphosphate hydrolases"/>
    <property type="match status" value="1"/>
</dbReference>
<keyword evidence="11" id="KW-1185">Reference proteome</keyword>
<keyword evidence="4 10" id="KW-0067">ATP-binding</keyword>